<sequence>MKKIPGIYRQWTESLQKHGYEPEELVFGAGNPEAEVLLIGEAPGAEEVAAGEPFVGKAGRNLNEFLSATGIAREMLYITNVVKFRPYRVSASGRKSNRPPSKKEIALCARCLEEEISAVAPKVIVTLGNTALQAVLGEEMRIGSCHGIVQAAQTPVFPLYHPASIIYRPSLREEYARDMDRLRLYLKRNLS</sequence>
<keyword evidence="9" id="KW-0408">Iron</keyword>
<reference evidence="13" key="1">
    <citation type="submission" date="2020-08" db="EMBL/GenBank/DDBJ databases">
        <title>Genome public.</title>
        <authorList>
            <person name="Liu C."/>
            <person name="Sun Q."/>
        </authorList>
    </citation>
    <scope>NUCLEOTIDE SEQUENCE</scope>
    <source>
        <strain evidence="13">NSJ-63</strain>
    </source>
</reference>
<dbReference type="GO" id="GO:0051539">
    <property type="term" value="F:4 iron, 4 sulfur cluster binding"/>
    <property type="evidence" value="ECO:0007669"/>
    <property type="project" value="UniProtKB-KW"/>
</dbReference>
<keyword evidence="11" id="KW-0234">DNA repair</keyword>
<evidence type="ECO:0000256" key="2">
    <source>
        <dbReference type="ARBA" id="ARBA00006521"/>
    </source>
</evidence>
<keyword evidence="8" id="KW-0378">Hydrolase</keyword>
<evidence type="ECO:0000256" key="9">
    <source>
        <dbReference type="ARBA" id="ARBA00023004"/>
    </source>
</evidence>
<keyword evidence="14" id="KW-1185">Reference proteome</keyword>
<keyword evidence="10" id="KW-0411">Iron-sulfur</keyword>
<evidence type="ECO:0000313" key="13">
    <source>
        <dbReference type="EMBL" id="MBC8537654.1"/>
    </source>
</evidence>
<dbReference type="SUPFAM" id="SSF52141">
    <property type="entry name" value="Uracil-DNA glycosylase-like"/>
    <property type="match status" value="1"/>
</dbReference>
<evidence type="ECO:0000256" key="8">
    <source>
        <dbReference type="ARBA" id="ARBA00022801"/>
    </source>
</evidence>
<dbReference type="CDD" id="cd10030">
    <property type="entry name" value="UDG-F4_TTUDGA_SPO1dp_like"/>
    <property type="match status" value="1"/>
</dbReference>
<dbReference type="Pfam" id="PF03167">
    <property type="entry name" value="UDG"/>
    <property type="match status" value="1"/>
</dbReference>
<evidence type="ECO:0000256" key="4">
    <source>
        <dbReference type="ARBA" id="ARBA00019403"/>
    </source>
</evidence>
<accession>A0A926DH33</accession>
<comment type="caution">
    <text evidence="13">The sequence shown here is derived from an EMBL/GenBank/DDBJ whole genome shotgun (WGS) entry which is preliminary data.</text>
</comment>
<proteinExistence type="inferred from homology"/>
<protein>
    <recommendedName>
        <fullName evidence="4">Type-4 uracil-DNA glycosylase</fullName>
        <ecNumber evidence="3">3.2.2.27</ecNumber>
    </recommendedName>
</protein>
<comment type="catalytic activity">
    <reaction evidence="1">
        <text>Hydrolyzes single-stranded DNA or mismatched double-stranded DNA and polynucleotides, releasing free uracil.</text>
        <dbReference type="EC" id="3.2.2.27"/>
    </reaction>
</comment>
<organism evidence="13 14">
    <name type="scientific">Guopingia tenuis</name>
    <dbReference type="NCBI Taxonomy" id="2763656"/>
    <lineage>
        <taxon>Bacteria</taxon>
        <taxon>Bacillati</taxon>
        <taxon>Bacillota</taxon>
        <taxon>Clostridia</taxon>
        <taxon>Christensenellales</taxon>
        <taxon>Christensenellaceae</taxon>
        <taxon>Guopingia</taxon>
    </lineage>
</organism>
<evidence type="ECO:0000313" key="14">
    <source>
        <dbReference type="Proteomes" id="UP000617951"/>
    </source>
</evidence>
<evidence type="ECO:0000256" key="5">
    <source>
        <dbReference type="ARBA" id="ARBA00022485"/>
    </source>
</evidence>
<dbReference type="InterPro" id="IPR005122">
    <property type="entry name" value="Uracil-DNA_glycosylase-like"/>
</dbReference>
<keyword evidence="7" id="KW-0227">DNA damage</keyword>
<dbReference type="InterPro" id="IPR051536">
    <property type="entry name" value="UDG_Type-4/5"/>
</dbReference>
<dbReference type="SMART" id="SM00986">
    <property type="entry name" value="UDG"/>
    <property type="match status" value="1"/>
</dbReference>
<dbReference type="AlphaFoldDB" id="A0A926DH33"/>
<dbReference type="EMBL" id="JACRSS010000001">
    <property type="protein sequence ID" value="MBC8537654.1"/>
    <property type="molecule type" value="Genomic_DNA"/>
</dbReference>
<evidence type="ECO:0000256" key="1">
    <source>
        <dbReference type="ARBA" id="ARBA00001400"/>
    </source>
</evidence>
<dbReference type="PANTHER" id="PTHR33693">
    <property type="entry name" value="TYPE-5 URACIL-DNA GLYCOSYLASE"/>
    <property type="match status" value="1"/>
</dbReference>
<dbReference type="NCBIfam" id="TIGR00758">
    <property type="entry name" value="UDG_fam4"/>
    <property type="match status" value="1"/>
</dbReference>
<evidence type="ECO:0000259" key="12">
    <source>
        <dbReference type="SMART" id="SM00986"/>
    </source>
</evidence>
<evidence type="ECO:0000256" key="7">
    <source>
        <dbReference type="ARBA" id="ARBA00022763"/>
    </source>
</evidence>
<keyword evidence="5" id="KW-0004">4Fe-4S</keyword>
<dbReference type="GO" id="GO:0046872">
    <property type="term" value="F:metal ion binding"/>
    <property type="evidence" value="ECO:0007669"/>
    <property type="project" value="UniProtKB-KW"/>
</dbReference>
<evidence type="ECO:0000256" key="11">
    <source>
        <dbReference type="ARBA" id="ARBA00023204"/>
    </source>
</evidence>
<dbReference type="Proteomes" id="UP000617951">
    <property type="component" value="Unassembled WGS sequence"/>
</dbReference>
<feature type="domain" description="Uracil-DNA glycosylase-like" evidence="12">
    <location>
        <begin position="27"/>
        <end position="180"/>
    </location>
</feature>
<dbReference type="EC" id="3.2.2.27" evidence="3"/>
<dbReference type="RefSeq" id="WP_249279541.1">
    <property type="nucleotide sequence ID" value="NZ_JACRSS010000001.1"/>
</dbReference>
<gene>
    <name evidence="13" type="ORF">H8693_01755</name>
</gene>
<evidence type="ECO:0000256" key="10">
    <source>
        <dbReference type="ARBA" id="ARBA00023014"/>
    </source>
</evidence>
<evidence type="ECO:0000256" key="6">
    <source>
        <dbReference type="ARBA" id="ARBA00022723"/>
    </source>
</evidence>
<dbReference type="GO" id="GO:0006281">
    <property type="term" value="P:DNA repair"/>
    <property type="evidence" value="ECO:0007669"/>
    <property type="project" value="UniProtKB-KW"/>
</dbReference>
<comment type="similarity">
    <text evidence="2">Belongs to the uracil-DNA glycosylase (UDG) superfamily. Type 4 (UDGa) family.</text>
</comment>
<dbReference type="SMART" id="SM00987">
    <property type="entry name" value="UreE_C"/>
    <property type="match status" value="1"/>
</dbReference>
<name>A0A926DH33_9FIRM</name>
<dbReference type="PANTHER" id="PTHR33693:SF1">
    <property type="entry name" value="TYPE-4 URACIL-DNA GLYCOSYLASE"/>
    <property type="match status" value="1"/>
</dbReference>
<dbReference type="InterPro" id="IPR005273">
    <property type="entry name" value="Ura-DNA_glyco_family4"/>
</dbReference>
<evidence type="ECO:0000256" key="3">
    <source>
        <dbReference type="ARBA" id="ARBA00012030"/>
    </source>
</evidence>
<keyword evidence="6" id="KW-0479">Metal-binding</keyword>
<dbReference type="GO" id="GO:0004844">
    <property type="term" value="F:uracil DNA N-glycosylase activity"/>
    <property type="evidence" value="ECO:0007669"/>
    <property type="project" value="UniProtKB-EC"/>
</dbReference>
<dbReference type="Gene3D" id="3.40.470.10">
    <property type="entry name" value="Uracil-DNA glycosylase-like domain"/>
    <property type="match status" value="1"/>
</dbReference>
<dbReference type="InterPro" id="IPR036895">
    <property type="entry name" value="Uracil-DNA_glycosylase-like_sf"/>
</dbReference>